<dbReference type="PANTHER" id="PTHR45586:SF1">
    <property type="entry name" value="LIPOPOLYSACCHARIDE ASSEMBLY PROTEIN B"/>
    <property type="match status" value="1"/>
</dbReference>
<dbReference type="SMART" id="SM00028">
    <property type="entry name" value="TPR"/>
    <property type="match status" value="3"/>
</dbReference>
<reference evidence="4 5" key="2">
    <citation type="journal article" date="2012" name="BMC Genomics">
        <title>The genome of Pelobacter carbinolicus reveals surprising metabolic capabilities and physiological features.</title>
        <authorList>
            <person name="Aklujkar M."/>
            <person name="Haveman S.A."/>
            <person name="Didonato R.Jr."/>
            <person name="Chertkov O."/>
            <person name="Han C.S."/>
            <person name="Land M.L."/>
            <person name="Brown P."/>
            <person name="Lovley D.R."/>
        </authorList>
    </citation>
    <scope>NUCLEOTIDE SEQUENCE [LARGE SCALE GENOMIC DNA]</scope>
    <source>
        <strain evidence="5">DSM 2380 / NBRC 103641 / GraBd1</strain>
    </source>
</reference>
<dbReference type="SUPFAM" id="SSF48452">
    <property type="entry name" value="TPR-like"/>
    <property type="match status" value="1"/>
</dbReference>
<keyword evidence="1" id="KW-0677">Repeat</keyword>
<evidence type="ECO:0000256" key="3">
    <source>
        <dbReference type="PROSITE-ProRule" id="PRU00339"/>
    </source>
</evidence>
<dbReference type="InterPro" id="IPR051012">
    <property type="entry name" value="CellSynth/LPSAsmb/PSIAsmb"/>
</dbReference>
<evidence type="ECO:0000313" key="4">
    <source>
        <dbReference type="EMBL" id="ABA89370.1"/>
    </source>
</evidence>
<dbReference type="eggNOG" id="COG0457">
    <property type="taxonomic scope" value="Bacteria"/>
</dbReference>
<dbReference type="Pfam" id="PF13428">
    <property type="entry name" value="TPR_14"/>
    <property type="match status" value="1"/>
</dbReference>
<dbReference type="PROSITE" id="PS50005">
    <property type="entry name" value="TPR"/>
    <property type="match status" value="2"/>
</dbReference>
<keyword evidence="2 3" id="KW-0802">TPR repeat</keyword>
<proteinExistence type="predicted"/>
<reference evidence="5" key="1">
    <citation type="submission" date="2005-10" db="EMBL/GenBank/DDBJ databases">
        <title>Complete sequence of Pelobacter carbinolicus DSM 2380.</title>
        <authorList>
            <person name="Copeland A."/>
            <person name="Lucas S."/>
            <person name="Lapidus A."/>
            <person name="Barry K."/>
            <person name="Detter J.C."/>
            <person name="Glavina T."/>
            <person name="Hammon N."/>
            <person name="Israni S."/>
            <person name="Pitluck S."/>
            <person name="Chertkov O."/>
            <person name="Schmutz J."/>
            <person name="Larimer F."/>
            <person name="Land M."/>
            <person name="Kyrpides N."/>
            <person name="Ivanova N."/>
            <person name="Richardson P."/>
        </authorList>
    </citation>
    <scope>NUCLEOTIDE SEQUENCE [LARGE SCALE GENOMIC DNA]</scope>
    <source>
        <strain evidence="5">DSM 2380 / NBRC 103641 / GraBd1</strain>
    </source>
</reference>
<feature type="repeat" description="TPR" evidence="3">
    <location>
        <begin position="162"/>
        <end position="195"/>
    </location>
</feature>
<dbReference type="Gene3D" id="1.25.40.10">
    <property type="entry name" value="Tetratricopeptide repeat domain"/>
    <property type="match status" value="1"/>
</dbReference>
<evidence type="ECO:0000256" key="1">
    <source>
        <dbReference type="ARBA" id="ARBA00022737"/>
    </source>
</evidence>
<sequence length="265" mass="29045">MTKEEATKLLGKIAGYLEIVQKDPHSTSFVPLSDAYCSLGMLEEALSVARQGIEALPFFGPGYVVLGRAQMQYGELDNAERSFQKALDIDPQSVAALKNMAKLYVFRGEREQACGLLARAVDSTPEDPVLANLHKSLLTAANAPEPVSATASCSDTSEHTAPFATATVADLYVRQGHLEQARDIYRQLLQAQPDDVSLEQRLTHVETLLAEQPVPESAIESAAPDFVDESFHVDSRSDVVALLHRWLQAIQVRREHVQKHSAGHC</sequence>
<feature type="repeat" description="TPR" evidence="3">
    <location>
        <begin position="60"/>
        <end position="93"/>
    </location>
</feature>
<dbReference type="InterPro" id="IPR019734">
    <property type="entry name" value="TPR_rpt"/>
</dbReference>
<name>Q3A2N7_SYNC1</name>
<protein>
    <submittedName>
        <fullName evidence="4">TPR domain protein</fullName>
    </submittedName>
</protein>
<dbReference type="Pfam" id="PF14559">
    <property type="entry name" value="TPR_19"/>
    <property type="match status" value="1"/>
</dbReference>
<dbReference type="PANTHER" id="PTHR45586">
    <property type="entry name" value="TPR REPEAT-CONTAINING PROTEIN PA4667"/>
    <property type="match status" value="1"/>
</dbReference>
<evidence type="ECO:0000313" key="5">
    <source>
        <dbReference type="Proteomes" id="UP000002534"/>
    </source>
</evidence>
<dbReference type="STRING" id="338963.Pcar_2131"/>
<organism evidence="4 5">
    <name type="scientific">Syntrophotalea carbinolica (strain DSM 2380 / NBRC 103641 / GraBd1)</name>
    <name type="common">Pelobacter carbinolicus</name>
    <dbReference type="NCBI Taxonomy" id="338963"/>
    <lineage>
        <taxon>Bacteria</taxon>
        <taxon>Pseudomonadati</taxon>
        <taxon>Thermodesulfobacteriota</taxon>
        <taxon>Desulfuromonadia</taxon>
        <taxon>Desulfuromonadales</taxon>
        <taxon>Syntrophotaleaceae</taxon>
        <taxon>Syntrophotalea</taxon>
    </lineage>
</organism>
<dbReference type="EMBL" id="CP000142">
    <property type="protein sequence ID" value="ABA89370.1"/>
    <property type="molecule type" value="Genomic_DNA"/>
</dbReference>
<evidence type="ECO:0000256" key="2">
    <source>
        <dbReference type="ARBA" id="ARBA00022803"/>
    </source>
</evidence>
<dbReference type="HOGENOM" id="CLU_1049080_0_0_7"/>
<gene>
    <name evidence="4" type="ordered locus">Pcar_2131</name>
</gene>
<dbReference type="Proteomes" id="UP000002534">
    <property type="component" value="Chromosome"/>
</dbReference>
<dbReference type="InterPro" id="IPR011990">
    <property type="entry name" value="TPR-like_helical_dom_sf"/>
</dbReference>
<dbReference type="KEGG" id="pca:Pcar_2131"/>
<keyword evidence="5" id="KW-1185">Reference proteome</keyword>
<accession>Q3A2N7</accession>
<dbReference type="AlphaFoldDB" id="Q3A2N7"/>